<proteinExistence type="predicted"/>
<protein>
    <submittedName>
        <fullName evidence="2">MBL fold metallo-hydrolase</fullName>
    </submittedName>
</protein>
<reference evidence="3" key="1">
    <citation type="journal article" date="2019" name="Int. J. Syst. Evol. Microbiol.">
        <title>The Global Catalogue of Microorganisms (GCM) 10K type strain sequencing project: providing services to taxonomists for standard genome sequencing and annotation.</title>
        <authorList>
            <consortium name="The Broad Institute Genomics Platform"/>
            <consortium name="The Broad Institute Genome Sequencing Center for Infectious Disease"/>
            <person name="Wu L."/>
            <person name="Ma J."/>
        </authorList>
    </citation>
    <scope>NUCLEOTIDE SEQUENCE [LARGE SCALE GENOMIC DNA]</scope>
    <source>
        <strain evidence="3">KCTC 15012</strain>
    </source>
</reference>
<feature type="domain" description="Metallo-beta-lactamase" evidence="1">
    <location>
        <begin position="24"/>
        <end position="222"/>
    </location>
</feature>
<dbReference type="PANTHER" id="PTHR43546">
    <property type="entry name" value="UPF0173 METAL-DEPENDENT HYDROLASE MJ1163-RELATED"/>
    <property type="match status" value="1"/>
</dbReference>
<accession>A0ABW5C5B0</accession>
<evidence type="ECO:0000259" key="1">
    <source>
        <dbReference type="SMART" id="SM00849"/>
    </source>
</evidence>
<dbReference type="Pfam" id="PF13483">
    <property type="entry name" value="Lactamase_B_3"/>
    <property type="match status" value="1"/>
</dbReference>
<evidence type="ECO:0000313" key="2">
    <source>
        <dbReference type="EMBL" id="MFD2232445.1"/>
    </source>
</evidence>
<dbReference type="EMBL" id="JBHUIY010000002">
    <property type="protein sequence ID" value="MFD2232445.1"/>
    <property type="molecule type" value="Genomic_DNA"/>
</dbReference>
<organism evidence="2 3">
    <name type="scientific">Phaeospirillum tilakii</name>
    <dbReference type="NCBI Taxonomy" id="741673"/>
    <lineage>
        <taxon>Bacteria</taxon>
        <taxon>Pseudomonadati</taxon>
        <taxon>Pseudomonadota</taxon>
        <taxon>Alphaproteobacteria</taxon>
        <taxon>Rhodospirillales</taxon>
        <taxon>Rhodospirillaceae</taxon>
        <taxon>Phaeospirillum</taxon>
    </lineage>
</organism>
<dbReference type="SUPFAM" id="SSF56281">
    <property type="entry name" value="Metallo-hydrolase/oxidoreductase"/>
    <property type="match status" value="1"/>
</dbReference>
<evidence type="ECO:0000313" key="3">
    <source>
        <dbReference type="Proteomes" id="UP001597296"/>
    </source>
</evidence>
<dbReference type="InterPro" id="IPR036866">
    <property type="entry name" value="RibonucZ/Hydroxyglut_hydro"/>
</dbReference>
<dbReference type="RefSeq" id="WP_377313756.1">
    <property type="nucleotide sequence ID" value="NZ_JBHUIY010000002.1"/>
</dbReference>
<keyword evidence="3" id="KW-1185">Reference proteome</keyword>
<dbReference type="SMART" id="SM00849">
    <property type="entry name" value="Lactamase_B"/>
    <property type="match status" value="1"/>
</dbReference>
<dbReference type="InterPro" id="IPR050114">
    <property type="entry name" value="UPF0173_UPF0282_UlaG_hydrolase"/>
</dbReference>
<dbReference type="InterPro" id="IPR001279">
    <property type="entry name" value="Metallo-B-lactamas"/>
</dbReference>
<sequence>MTALATEIRETRVEPGSLALWFLGQNGWVVKSPGGGVVAVDPYLTDSCNPSRRGLDLARMVPPPLAPEELEADLVVCTHSHRDHADPATLAACAWSGRIGGFLGPGDTQTVFADAGIAEGDRDLLWPNRVIEHGDLRLTGTFALPTDAGDLNHVGLLIQAGGGPKLWITGDTGWHDRLAEAGLKHLPDVVCVPINGGYGNLSHWEAAELVRRVGPALAIPCHWDLFPDNACPPRQFQASLTVKGLRQLYHEPVHGQRLILTAHRA</sequence>
<dbReference type="Gene3D" id="3.60.15.10">
    <property type="entry name" value="Ribonuclease Z/Hydroxyacylglutathione hydrolase-like"/>
    <property type="match status" value="1"/>
</dbReference>
<name>A0ABW5C5B0_9PROT</name>
<comment type="caution">
    <text evidence="2">The sequence shown here is derived from an EMBL/GenBank/DDBJ whole genome shotgun (WGS) entry which is preliminary data.</text>
</comment>
<gene>
    <name evidence="2" type="ORF">ACFSNB_01360</name>
</gene>
<dbReference type="Proteomes" id="UP001597296">
    <property type="component" value="Unassembled WGS sequence"/>
</dbReference>